<protein>
    <submittedName>
        <fullName evidence="2">Uncharacterized protein</fullName>
    </submittedName>
</protein>
<dbReference type="PANTHER" id="PTHR43157">
    <property type="entry name" value="PHOSPHATIDYLINOSITOL-GLYCAN BIOSYNTHESIS CLASS F PROTEIN-RELATED"/>
    <property type="match status" value="1"/>
</dbReference>
<dbReference type="InterPro" id="IPR036291">
    <property type="entry name" value="NAD(P)-bd_dom_sf"/>
</dbReference>
<gene>
    <name evidence="2" type="ORF">C8F04DRAFT_1193816</name>
</gene>
<dbReference type="SUPFAM" id="SSF51735">
    <property type="entry name" value="NAD(P)-binding Rossmann-fold domains"/>
    <property type="match status" value="1"/>
</dbReference>
<sequence>MSINARLQILKQVLTRKWYNDQRTPLDLATGDLRGQTVAITGSNVSMHAVTADITGGLTHATQRGIGSEAAKHFARMNLGRLILACRNMDAEKLAADKITEETECNVFGLLQQRRKTSYRYLRWRCRNHERNRTTEDEWEASLQINYLSNALLTMLLLPTISIDSISKTRIILVTSEAHSFISRLEEADNPELVSKLNESEHCSKQVDFGKDNLLTKSNLLVPTVVAVSPGFCSSDVDSEAPTSLLVRPTKRGRATFIASTPEMGSRTIIQAAVSDDAAIPHGKYLTNCRVEQESDYSRGEDGMIMQRRLWDETMHILKNVESGVETILQVF</sequence>
<dbReference type="PANTHER" id="PTHR43157:SF31">
    <property type="entry name" value="PHOSPHATIDYLINOSITOL-GLYCAN BIOSYNTHESIS CLASS F PROTEIN"/>
    <property type="match status" value="1"/>
</dbReference>
<evidence type="ECO:0000256" key="1">
    <source>
        <dbReference type="ARBA" id="ARBA00023002"/>
    </source>
</evidence>
<accession>A0AAD6SCL5</accession>
<dbReference type="EMBL" id="JARJCM010000195">
    <property type="protein sequence ID" value="KAJ7023067.1"/>
    <property type="molecule type" value="Genomic_DNA"/>
</dbReference>
<reference evidence="2" key="1">
    <citation type="submission" date="2023-03" db="EMBL/GenBank/DDBJ databases">
        <title>Massive genome expansion in bonnet fungi (Mycena s.s.) driven by repeated elements and novel gene families across ecological guilds.</title>
        <authorList>
            <consortium name="Lawrence Berkeley National Laboratory"/>
            <person name="Harder C.B."/>
            <person name="Miyauchi S."/>
            <person name="Viragh M."/>
            <person name="Kuo A."/>
            <person name="Thoen E."/>
            <person name="Andreopoulos B."/>
            <person name="Lu D."/>
            <person name="Skrede I."/>
            <person name="Drula E."/>
            <person name="Henrissat B."/>
            <person name="Morin E."/>
            <person name="Kohler A."/>
            <person name="Barry K."/>
            <person name="LaButti K."/>
            <person name="Morin E."/>
            <person name="Salamov A."/>
            <person name="Lipzen A."/>
            <person name="Mereny Z."/>
            <person name="Hegedus B."/>
            <person name="Baldrian P."/>
            <person name="Stursova M."/>
            <person name="Weitz H."/>
            <person name="Taylor A."/>
            <person name="Grigoriev I.V."/>
            <person name="Nagy L.G."/>
            <person name="Martin F."/>
            <person name="Kauserud H."/>
        </authorList>
    </citation>
    <scope>NUCLEOTIDE SEQUENCE</scope>
    <source>
        <strain evidence="2">CBHHK200</strain>
    </source>
</reference>
<keyword evidence="3" id="KW-1185">Reference proteome</keyword>
<comment type="caution">
    <text evidence="2">The sequence shown here is derived from an EMBL/GenBank/DDBJ whole genome shotgun (WGS) entry which is preliminary data.</text>
</comment>
<name>A0AAD6SCL5_9AGAR</name>
<evidence type="ECO:0000313" key="2">
    <source>
        <dbReference type="EMBL" id="KAJ7023067.1"/>
    </source>
</evidence>
<dbReference type="AlphaFoldDB" id="A0AAD6SCL5"/>
<dbReference type="GO" id="GO:0016491">
    <property type="term" value="F:oxidoreductase activity"/>
    <property type="evidence" value="ECO:0007669"/>
    <property type="project" value="UniProtKB-KW"/>
</dbReference>
<dbReference type="Proteomes" id="UP001218188">
    <property type="component" value="Unassembled WGS sequence"/>
</dbReference>
<evidence type="ECO:0000313" key="3">
    <source>
        <dbReference type="Proteomes" id="UP001218188"/>
    </source>
</evidence>
<dbReference type="Gene3D" id="3.40.50.720">
    <property type="entry name" value="NAD(P)-binding Rossmann-like Domain"/>
    <property type="match status" value="2"/>
</dbReference>
<keyword evidence="1" id="KW-0560">Oxidoreductase</keyword>
<proteinExistence type="predicted"/>
<organism evidence="2 3">
    <name type="scientific">Mycena alexandri</name>
    <dbReference type="NCBI Taxonomy" id="1745969"/>
    <lineage>
        <taxon>Eukaryota</taxon>
        <taxon>Fungi</taxon>
        <taxon>Dikarya</taxon>
        <taxon>Basidiomycota</taxon>
        <taxon>Agaricomycotina</taxon>
        <taxon>Agaricomycetes</taxon>
        <taxon>Agaricomycetidae</taxon>
        <taxon>Agaricales</taxon>
        <taxon>Marasmiineae</taxon>
        <taxon>Mycenaceae</taxon>
        <taxon>Mycena</taxon>
    </lineage>
</organism>